<keyword evidence="3" id="KW-0813">Transport</keyword>
<evidence type="ECO:0000256" key="8">
    <source>
        <dbReference type="ARBA" id="ARBA00023065"/>
    </source>
</evidence>
<proteinExistence type="inferred from homology"/>
<evidence type="ECO:0000256" key="14">
    <source>
        <dbReference type="SAM" id="Phobius"/>
    </source>
</evidence>
<evidence type="ECO:0000256" key="6">
    <source>
        <dbReference type="ARBA" id="ARBA00022692"/>
    </source>
</evidence>
<evidence type="ECO:0000313" key="18">
    <source>
        <dbReference type="Proteomes" id="UP000198814"/>
    </source>
</evidence>
<evidence type="ECO:0000259" key="16">
    <source>
        <dbReference type="Pfam" id="PF07715"/>
    </source>
</evidence>
<keyword evidence="4" id="KW-1134">Transmembrane beta strand</keyword>
<dbReference type="Pfam" id="PF07715">
    <property type="entry name" value="Plug"/>
    <property type="match status" value="1"/>
</dbReference>
<organism evidence="17 18">
    <name type="scientific">Nitrosomonas oligotropha</name>
    <dbReference type="NCBI Taxonomy" id="42354"/>
    <lineage>
        <taxon>Bacteria</taxon>
        <taxon>Pseudomonadati</taxon>
        <taxon>Pseudomonadota</taxon>
        <taxon>Betaproteobacteria</taxon>
        <taxon>Nitrosomonadales</taxon>
        <taxon>Nitrosomonadaceae</taxon>
        <taxon>Nitrosomonas</taxon>
    </lineage>
</organism>
<keyword evidence="11" id="KW-0675">Receptor</keyword>
<feature type="transmembrane region" description="Helical" evidence="14">
    <location>
        <begin position="85"/>
        <end position="105"/>
    </location>
</feature>
<gene>
    <name evidence="17" type="ORF">SAMN05216333_11284</name>
</gene>
<evidence type="ECO:0000259" key="15">
    <source>
        <dbReference type="Pfam" id="PF00593"/>
    </source>
</evidence>
<dbReference type="SUPFAM" id="SSF56935">
    <property type="entry name" value="Porins"/>
    <property type="match status" value="1"/>
</dbReference>
<evidence type="ECO:0000256" key="10">
    <source>
        <dbReference type="ARBA" id="ARBA00023136"/>
    </source>
</evidence>
<dbReference type="InterPro" id="IPR007038">
    <property type="entry name" value="HupE_UreJ"/>
</dbReference>
<dbReference type="AlphaFoldDB" id="A0A1H8QS44"/>
<evidence type="ECO:0000256" key="4">
    <source>
        <dbReference type="ARBA" id="ARBA00022452"/>
    </source>
</evidence>
<evidence type="ECO:0000256" key="2">
    <source>
        <dbReference type="ARBA" id="ARBA00009810"/>
    </source>
</evidence>
<keyword evidence="5" id="KW-0410">Iron transport</keyword>
<feature type="transmembrane region" description="Helical" evidence="14">
    <location>
        <begin position="24"/>
        <end position="41"/>
    </location>
</feature>
<dbReference type="InterPro" id="IPR036942">
    <property type="entry name" value="Beta-barrel_TonB_sf"/>
</dbReference>
<name>A0A1H8QS44_9PROT</name>
<keyword evidence="6 14" id="KW-0812">Transmembrane</keyword>
<dbReference type="InterPro" id="IPR037066">
    <property type="entry name" value="Plug_dom_sf"/>
</dbReference>
<dbReference type="Pfam" id="PF04955">
    <property type="entry name" value="HupE_UreJ"/>
    <property type="match status" value="1"/>
</dbReference>
<reference evidence="18" key="1">
    <citation type="submission" date="2016-10" db="EMBL/GenBank/DDBJ databases">
        <authorList>
            <person name="Varghese N."/>
            <person name="Submissions S."/>
        </authorList>
    </citation>
    <scope>NUCLEOTIDE SEQUENCE [LARGE SCALE GENOMIC DNA]</scope>
    <source>
        <strain evidence="18">Nm76</strain>
    </source>
</reference>
<feature type="domain" description="TonB-dependent receptor-like beta-barrel" evidence="15">
    <location>
        <begin position="419"/>
        <end position="868"/>
    </location>
</feature>
<comment type="similarity">
    <text evidence="2 13">Belongs to the TonB-dependent receptor family.</text>
</comment>
<dbReference type="InterPro" id="IPR000531">
    <property type="entry name" value="Beta-barrel_TonB"/>
</dbReference>
<evidence type="ECO:0000256" key="7">
    <source>
        <dbReference type="ARBA" id="ARBA00023004"/>
    </source>
</evidence>
<dbReference type="STRING" id="42354.SAMN05216333_11284"/>
<dbReference type="PANTHER" id="PTHR32552">
    <property type="entry name" value="FERRICHROME IRON RECEPTOR-RELATED"/>
    <property type="match status" value="1"/>
</dbReference>
<evidence type="ECO:0000256" key="13">
    <source>
        <dbReference type="RuleBase" id="RU003357"/>
    </source>
</evidence>
<comment type="subcellular location">
    <subcellularLocation>
        <location evidence="1">Cell outer membrane</location>
        <topology evidence="1">Multi-pass membrane protein</topology>
    </subcellularLocation>
</comment>
<dbReference type="InterPro" id="IPR039426">
    <property type="entry name" value="TonB-dep_rcpt-like"/>
</dbReference>
<dbReference type="InterPro" id="IPR012910">
    <property type="entry name" value="Plug_dom"/>
</dbReference>
<dbReference type="Pfam" id="PF00593">
    <property type="entry name" value="TonB_dep_Rec_b-barrel"/>
    <property type="match status" value="1"/>
</dbReference>
<keyword evidence="14" id="KW-1133">Transmembrane helix</keyword>
<evidence type="ECO:0000256" key="1">
    <source>
        <dbReference type="ARBA" id="ARBA00004571"/>
    </source>
</evidence>
<keyword evidence="9 13" id="KW-0798">TonB box</keyword>
<evidence type="ECO:0000256" key="11">
    <source>
        <dbReference type="ARBA" id="ARBA00023170"/>
    </source>
</evidence>
<feature type="transmembrane region" description="Helical" evidence="14">
    <location>
        <begin position="135"/>
        <end position="152"/>
    </location>
</feature>
<evidence type="ECO:0000313" key="17">
    <source>
        <dbReference type="EMBL" id="SEO57089.1"/>
    </source>
</evidence>
<evidence type="ECO:0000256" key="9">
    <source>
        <dbReference type="ARBA" id="ARBA00023077"/>
    </source>
</evidence>
<dbReference type="Gene3D" id="2.170.130.10">
    <property type="entry name" value="TonB-dependent receptor, plug domain"/>
    <property type="match status" value="1"/>
</dbReference>
<dbReference type="GO" id="GO:0009279">
    <property type="term" value="C:cell outer membrane"/>
    <property type="evidence" value="ECO:0007669"/>
    <property type="project" value="UniProtKB-SubCell"/>
</dbReference>
<feature type="domain" description="TonB-dependent receptor plug" evidence="16">
    <location>
        <begin position="254"/>
        <end position="355"/>
    </location>
</feature>
<keyword evidence="8" id="KW-0406">Ion transport</keyword>
<dbReference type="GO" id="GO:0006826">
    <property type="term" value="P:iron ion transport"/>
    <property type="evidence" value="ECO:0007669"/>
    <property type="project" value="UniProtKB-KW"/>
</dbReference>
<accession>A0A1H8QS44</accession>
<sequence length="914" mass="101484">MAIIFSSNLKQMPQVTQKYEKRSTMILAFGSLMLLSFFLPQNPAMMLVINSDWHDGFHHPLEGWDHILTMIAVGIWAAQSRGQAVWVLPLVFASVMSLGGFAGAVDIALPYTENIILLSVLLLNVFVIRKIQFSASFNILIIALFAFFHGYAHGQEISASASLISYTAGFVFATLLLHGTGILIARLVVLALAFSVGNNVQAQEAAELINATPKAMTEIKPESGKAKLVVFNEMRVTERANSMIGIADSASQGNVGQAQIKFRPITRPAEVLETIPGMIATQHSGEGKANQFFLRGFNLDHGTDFLTQIEGVPVNQLSHSHGQGWTDTNFLIPELIETLEYKKSIHYAENGDFSSTGSANIRYFKKLPETMVRFTGGSFDYYRGLIASSRALGTGNLLYAGEIVHNNGPWTVGNDYLKFNGLLRYSQEYGNHGWSVTAMATKSDWKATDQIARRALQQGIIGRFDALDPTDGGSSQRYSLTGEWHHRGENSITKLMVYGVNSKLSLFSNFTFFLDDNEHTNLAGCAGLTGLDSGRQFNPALFNTCGDQFGQPDDRWTTGFKGSHTIFHTIGSVDSETTFGLQVRNDNIHNALTRTHAQRRTGITRQDTLWVTSISPYAENKLTWTDWLRTSLGLRFDGFRFDVDRSNIRQNMGERYDGLVSPKFGMVLGPWADTEFYLNGGLGFHSNDARGINTRIDPLSGDSVRRADPLVRTYGAEVGARMVRIKGLQSTLALWWLDIDSELLFVGDAGTTEASRPSRRYGLEFANYYSPTDWLTFDADVSFSHARFRNKVPDEGNYVPNSVEAVVATGATFHHVFGGFFGGPRLRFLGPRPLVEDNSRRSDSTILLSAMLGYEVNRKLSLQAEVFNMLDRNDPAITYFYTSRLPGESADGVRDFHFHPVEPVSFRLSFTLKI</sequence>
<keyword evidence="7" id="KW-0408">Iron</keyword>
<evidence type="ECO:0000256" key="5">
    <source>
        <dbReference type="ARBA" id="ARBA00022496"/>
    </source>
</evidence>
<keyword evidence="18" id="KW-1185">Reference proteome</keyword>
<feature type="transmembrane region" description="Helical" evidence="14">
    <location>
        <begin position="164"/>
        <end position="194"/>
    </location>
</feature>
<dbReference type="Gene3D" id="2.40.170.20">
    <property type="entry name" value="TonB-dependent receptor, beta-barrel domain"/>
    <property type="match status" value="1"/>
</dbReference>
<evidence type="ECO:0000256" key="3">
    <source>
        <dbReference type="ARBA" id="ARBA00022448"/>
    </source>
</evidence>
<dbReference type="Proteomes" id="UP000198814">
    <property type="component" value="Unassembled WGS sequence"/>
</dbReference>
<dbReference type="PANTHER" id="PTHR32552:SF81">
    <property type="entry name" value="TONB-DEPENDENT OUTER MEMBRANE RECEPTOR"/>
    <property type="match status" value="1"/>
</dbReference>
<feature type="transmembrane region" description="Helical" evidence="14">
    <location>
        <begin position="61"/>
        <end position="78"/>
    </location>
</feature>
<evidence type="ECO:0000256" key="12">
    <source>
        <dbReference type="ARBA" id="ARBA00023237"/>
    </source>
</evidence>
<protein>
    <submittedName>
        <fullName evidence="17">Hydrogenase/urease accessory protein HupE</fullName>
    </submittedName>
</protein>
<dbReference type="EMBL" id="FODO01000012">
    <property type="protein sequence ID" value="SEO57089.1"/>
    <property type="molecule type" value="Genomic_DNA"/>
</dbReference>
<keyword evidence="10 13" id="KW-0472">Membrane</keyword>
<keyword evidence="12" id="KW-0998">Cell outer membrane</keyword>